<reference evidence="2 3" key="1">
    <citation type="submission" date="2019-09" db="EMBL/GenBank/DDBJ databases">
        <title>Taxonomy of Antarctic Massilia spp.: description of Massilia rubra sp. nov., Massilia aquatica sp. nov., Massilia mucilaginosa sp. nov., Massilia frigida sp. nov. isolated from streams, lakes and regoliths.</title>
        <authorList>
            <person name="Holochova P."/>
            <person name="Sedlacek I."/>
            <person name="Kralova S."/>
            <person name="Maslanova I."/>
            <person name="Busse H.-J."/>
            <person name="Stankova E."/>
            <person name="Vrbovska V."/>
            <person name="Kovarovic V."/>
            <person name="Bartak M."/>
            <person name="Svec P."/>
            <person name="Pantucek R."/>
        </authorList>
    </citation>
    <scope>NUCLEOTIDE SEQUENCE [LARGE SCALE GENOMIC DNA]</scope>
    <source>
        <strain evidence="2 3">CCM 8693</strain>
    </source>
</reference>
<dbReference type="Proteomes" id="UP000819052">
    <property type="component" value="Unassembled WGS sequence"/>
</dbReference>
<evidence type="ECO:0000256" key="1">
    <source>
        <dbReference type="SAM" id="SignalP"/>
    </source>
</evidence>
<name>A0ABX0MMZ0_9BURK</name>
<evidence type="ECO:0000313" key="2">
    <source>
        <dbReference type="EMBL" id="NHZ44944.1"/>
    </source>
</evidence>
<proteinExistence type="predicted"/>
<keyword evidence="1" id="KW-0732">Signal</keyword>
<dbReference type="EMBL" id="VVIW01000046">
    <property type="protein sequence ID" value="NHZ44944.1"/>
    <property type="molecule type" value="Genomic_DNA"/>
</dbReference>
<organism evidence="2 3">
    <name type="scientific">Massilia aquatica</name>
    <dbReference type="NCBI Taxonomy" id="2609000"/>
    <lineage>
        <taxon>Bacteria</taxon>
        <taxon>Pseudomonadati</taxon>
        <taxon>Pseudomonadota</taxon>
        <taxon>Betaproteobacteria</taxon>
        <taxon>Burkholderiales</taxon>
        <taxon>Oxalobacteraceae</taxon>
        <taxon>Telluria group</taxon>
        <taxon>Massilia</taxon>
    </lineage>
</organism>
<accession>A0ABX0MMZ0</accession>
<evidence type="ECO:0008006" key="4">
    <source>
        <dbReference type="Google" id="ProtNLM"/>
    </source>
</evidence>
<comment type="caution">
    <text evidence="2">The sequence shown here is derived from an EMBL/GenBank/DDBJ whole genome shotgun (WGS) entry which is preliminary data.</text>
</comment>
<feature type="signal peptide" evidence="1">
    <location>
        <begin position="1"/>
        <end position="23"/>
    </location>
</feature>
<evidence type="ECO:0000313" key="3">
    <source>
        <dbReference type="Proteomes" id="UP000819052"/>
    </source>
</evidence>
<keyword evidence="3" id="KW-1185">Reference proteome</keyword>
<feature type="chain" id="PRO_5046678375" description="Alginate lyase domain-containing protein" evidence="1">
    <location>
        <begin position="24"/>
        <end position="331"/>
    </location>
</feature>
<sequence>MKFSNKNLFLGIFLACGICPAGANPVNDRLPFWEKGALMCPAEPGRNAFPTKQTGDSAQPCDDGDMTLFNGLLCAAGDPRGCQGVAEAQNPANGEWARSPRIRILGRNDRGDAFFSPDMALGLQLYFVKTGDVAAARKWLTWMHEHVACSVELFNKCLVRALPRFCTNDEKDKGCTMRPGDAAQLSATVSYLQQKYGLQDLPDGRLRGYLGTFSGYGQAIVDIDAHVNDAGFPMHLVGVSVMLMRMMGQTDPRIAAAAATLARREPRNAFFRYLNEGKTRAVIGLTIEKCPELDRQPTPPLIQWQWERAEADRAWEHSSYWDCIFMAHLLR</sequence>
<dbReference type="RefSeq" id="WP_167082096.1">
    <property type="nucleotide sequence ID" value="NZ_VVIW01000046.1"/>
</dbReference>
<protein>
    <recommendedName>
        <fullName evidence="4">Alginate lyase domain-containing protein</fullName>
    </recommendedName>
</protein>
<gene>
    <name evidence="2" type="ORF">F1609_33080</name>
</gene>